<evidence type="ECO:0000313" key="2">
    <source>
        <dbReference type="EMBL" id="GHJ27543.1"/>
    </source>
</evidence>
<evidence type="ECO:0000256" key="1">
    <source>
        <dbReference type="SAM" id="MobiDB-lite"/>
    </source>
</evidence>
<feature type="compositionally biased region" description="Basic and acidic residues" evidence="1">
    <location>
        <begin position="72"/>
        <end position="96"/>
    </location>
</feature>
<gene>
    <name evidence="2" type="ORF">TPA0910_19760</name>
</gene>
<protein>
    <submittedName>
        <fullName evidence="2">Uncharacterized protein</fullName>
    </submittedName>
</protein>
<feature type="region of interest" description="Disordered" evidence="1">
    <location>
        <begin position="44"/>
        <end position="96"/>
    </location>
</feature>
<comment type="caution">
    <text evidence="2">The sequence shown here is derived from an EMBL/GenBank/DDBJ whole genome shotgun (WGS) entry which is preliminary data.</text>
</comment>
<dbReference type="Proteomes" id="UP001054854">
    <property type="component" value="Unassembled WGS sequence"/>
</dbReference>
<sequence length="173" mass="18114">MKRVRQSGAGRRNSVITSESGQTWRVRGCTDNRGAMVMALGRGGLRRRGGPMAGAAGWRTPRERGGSAGRAPGERREGAGAVRGERRERVVRDRPSHRGAMRLPTALRGATVPAAAPLMWPARSVCGVRAVDVRGAADVDAGADAGAAFGERVPRVISPSPRVAKLPGSGCWG</sequence>
<accession>A0ABQ3TW38</accession>
<feature type="region of interest" description="Disordered" evidence="1">
    <location>
        <begin position="1"/>
        <end position="22"/>
    </location>
</feature>
<evidence type="ECO:0000313" key="3">
    <source>
        <dbReference type="Proteomes" id="UP001054854"/>
    </source>
</evidence>
<proteinExistence type="predicted"/>
<reference evidence="2" key="1">
    <citation type="submission" date="2024-05" db="EMBL/GenBank/DDBJ databases">
        <title>Whole genome shotgun sequence of Streptomyces hygroscopicus NBRC 113678.</title>
        <authorList>
            <person name="Komaki H."/>
            <person name="Tamura T."/>
        </authorList>
    </citation>
    <scope>NUCLEOTIDE SEQUENCE</scope>
    <source>
        <strain evidence="2">N11-34</strain>
    </source>
</reference>
<organism evidence="2 3">
    <name type="scientific">Streptomyces hygroscopicus</name>
    <dbReference type="NCBI Taxonomy" id="1912"/>
    <lineage>
        <taxon>Bacteria</taxon>
        <taxon>Bacillati</taxon>
        <taxon>Actinomycetota</taxon>
        <taxon>Actinomycetes</taxon>
        <taxon>Kitasatosporales</taxon>
        <taxon>Streptomycetaceae</taxon>
        <taxon>Streptomyces</taxon>
        <taxon>Streptomyces violaceusniger group</taxon>
    </lineage>
</organism>
<name>A0ABQ3TW38_STRHY</name>
<keyword evidence="3" id="KW-1185">Reference proteome</keyword>
<dbReference type="EMBL" id="BNEK01000003">
    <property type="protein sequence ID" value="GHJ27543.1"/>
    <property type="molecule type" value="Genomic_DNA"/>
</dbReference>